<reference evidence="2 3" key="3">
    <citation type="journal article" date="2013" name="Rice">
        <title>Improvement of the Oryza sativa Nipponbare reference genome using next generation sequence and optical map data.</title>
        <authorList>
            <person name="Kawahara Y."/>
            <person name="de la Bastide M."/>
            <person name="Hamilton J.P."/>
            <person name="Kanamori H."/>
            <person name="McCombie W.R."/>
            <person name="Ouyang S."/>
            <person name="Schwartz D.C."/>
            <person name="Tanaka T."/>
            <person name="Wu J."/>
            <person name="Zhou S."/>
            <person name="Childs K.L."/>
            <person name="Davidson R.M."/>
            <person name="Lin H."/>
            <person name="Quesada-Ocampo L."/>
            <person name="Vaillancourt B."/>
            <person name="Sakai H."/>
            <person name="Lee S.S."/>
            <person name="Kim J."/>
            <person name="Numa H."/>
            <person name="Itoh T."/>
            <person name="Buell C.R."/>
            <person name="Matsumoto T."/>
        </authorList>
    </citation>
    <scope>NUCLEOTIDE SEQUENCE [LARGE SCALE GENOMIC DNA]</scope>
    <source>
        <strain evidence="3">cv. Nipponbare</strain>
    </source>
</reference>
<gene>
    <name evidence="2" type="ordered locus">Os02g0603700</name>
    <name evidence="2" type="ORF">OSNPB_020603700</name>
</gene>
<evidence type="ECO:0000313" key="2">
    <source>
        <dbReference type="EMBL" id="BAS79641.1"/>
    </source>
</evidence>
<protein>
    <submittedName>
        <fullName evidence="2">Os02g0603700 protein</fullName>
    </submittedName>
</protein>
<proteinExistence type="predicted"/>
<dbReference type="EMBL" id="AP014958">
    <property type="protein sequence ID" value="BAS79641.1"/>
    <property type="molecule type" value="Genomic_DNA"/>
</dbReference>
<reference evidence="2 3" key="2">
    <citation type="journal article" date="2013" name="Plant Cell Physiol.">
        <title>Rice Annotation Project Database (RAP-DB): an integrative and interactive database for rice genomics.</title>
        <authorList>
            <person name="Sakai H."/>
            <person name="Lee S.S."/>
            <person name="Tanaka T."/>
            <person name="Numa H."/>
            <person name="Kim J."/>
            <person name="Kawahara Y."/>
            <person name="Wakimoto H."/>
            <person name="Yang C.C."/>
            <person name="Iwamoto M."/>
            <person name="Abe T."/>
            <person name="Yamada Y."/>
            <person name="Muto A."/>
            <person name="Inokuchi H."/>
            <person name="Ikemura T."/>
            <person name="Matsumoto T."/>
            <person name="Sasaki T."/>
            <person name="Itoh T."/>
        </authorList>
    </citation>
    <scope>NUCLEOTIDE SEQUENCE [LARGE SCALE GENOMIC DNA]</scope>
    <source>
        <strain evidence="3">cv. Nipponbare</strain>
    </source>
</reference>
<dbReference type="Gramene" id="Os02t0603700-00">
    <property type="protein sequence ID" value="Os02t0603700-00"/>
    <property type="gene ID" value="Os02g0603700"/>
</dbReference>
<dbReference type="InParanoid" id="A0A0N7KFM6"/>
<organism evidence="2 3">
    <name type="scientific">Oryza sativa subsp. japonica</name>
    <name type="common">Rice</name>
    <dbReference type="NCBI Taxonomy" id="39947"/>
    <lineage>
        <taxon>Eukaryota</taxon>
        <taxon>Viridiplantae</taxon>
        <taxon>Streptophyta</taxon>
        <taxon>Embryophyta</taxon>
        <taxon>Tracheophyta</taxon>
        <taxon>Spermatophyta</taxon>
        <taxon>Magnoliopsida</taxon>
        <taxon>Liliopsida</taxon>
        <taxon>Poales</taxon>
        <taxon>Poaceae</taxon>
        <taxon>BOP clade</taxon>
        <taxon>Oryzoideae</taxon>
        <taxon>Oryzeae</taxon>
        <taxon>Oryzinae</taxon>
        <taxon>Oryza</taxon>
        <taxon>Oryza sativa</taxon>
    </lineage>
</organism>
<evidence type="ECO:0000256" key="1">
    <source>
        <dbReference type="SAM" id="MobiDB-lite"/>
    </source>
</evidence>
<reference evidence="3" key="1">
    <citation type="journal article" date="2005" name="Nature">
        <title>The map-based sequence of the rice genome.</title>
        <authorList>
            <consortium name="International rice genome sequencing project (IRGSP)"/>
            <person name="Matsumoto T."/>
            <person name="Wu J."/>
            <person name="Kanamori H."/>
            <person name="Katayose Y."/>
            <person name="Fujisawa M."/>
            <person name="Namiki N."/>
            <person name="Mizuno H."/>
            <person name="Yamamoto K."/>
            <person name="Antonio B.A."/>
            <person name="Baba T."/>
            <person name="Sakata K."/>
            <person name="Nagamura Y."/>
            <person name="Aoki H."/>
            <person name="Arikawa K."/>
            <person name="Arita K."/>
            <person name="Bito T."/>
            <person name="Chiden Y."/>
            <person name="Fujitsuka N."/>
            <person name="Fukunaka R."/>
            <person name="Hamada M."/>
            <person name="Harada C."/>
            <person name="Hayashi A."/>
            <person name="Hijishita S."/>
            <person name="Honda M."/>
            <person name="Hosokawa S."/>
            <person name="Ichikawa Y."/>
            <person name="Idonuma A."/>
            <person name="Iijima M."/>
            <person name="Ikeda M."/>
            <person name="Ikeno M."/>
            <person name="Ito K."/>
            <person name="Ito S."/>
            <person name="Ito T."/>
            <person name="Ito Y."/>
            <person name="Ito Y."/>
            <person name="Iwabuchi A."/>
            <person name="Kamiya K."/>
            <person name="Karasawa W."/>
            <person name="Kurita K."/>
            <person name="Katagiri S."/>
            <person name="Kikuta A."/>
            <person name="Kobayashi H."/>
            <person name="Kobayashi N."/>
            <person name="Machita K."/>
            <person name="Maehara T."/>
            <person name="Masukawa M."/>
            <person name="Mizubayashi T."/>
            <person name="Mukai Y."/>
            <person name="Nagasaki H."/>
            <person name="Nagata Y."/>
            <person name="Naito S."/>
            <person name="Nakashima M."/>
            <person name="Nakama Y."/>
            <person name="Nakamichi Y."/>
            <person name="Nakamura M."/>
            <person name="Meguro A."/>
            <person name="Negishi M."/>
            <person name="Ohta I."/>
            <person name="Ohta T."/>
            <person name="Okamoto M."/>
            <person name="Ono N."/>
            <person name="Saji S."/>
            <person name="Sakaguchi M."/>
            <person name="Sakai K."/>
            <person name="Shibata M."/>
            <person name="Shimokawa T."/>
            <person name="Song J."/>
            <person name="Takazaki Y."/>
            <person name="Terasawa K."/>
            <person name="Tsugane M."/>
            <person name="Tsuji K."/>
            <person name="Ueda S."/>
            <person name="Waki K."/>
            <person name="Yamagata H."/>
            <person name="Yamamoto M."/>
            <person name="Yamamoto S."/>
            <person name="Yamane H."/>
            <person name="Yoshiki S."/>
            <person name="Yoshihara R."/>
            <person name="Yukawa K."/>
            <person name="Zhong H."/>
            <person name="Yano M."/>
            <person name="Yuan Q."/>
            <person name="Ouyang S."/>
            <person name="Liu J."/>
            <person name="Jones K.M."/>
            <person name="Gansberger K."/>
            <person name="Moffat K."/>
            <person name="Hill J."/>
            <person name="Bera J."/>
            <person name="Fadrosh D."/>
            <person name="Jin S."/>
            <person name="Johri S."/>
            <person name="Kim M."/>
            <person name="Overton L."/>
            <person name="Reardon M."/>
            <person name="Tsitrin T."/>
            <person name="Vuong H."/>
            <person name="Weaver B."/>
            <person name="Ciecko A."/>
            <person name="Tallon L."/>
            <person name="Jackson J."/>
            <person name="Pai G."/>
            <person name="Aken S.V."/>
            <person name="Utterback T."/>
            <person name="Reidmuller S."/>
            <person name="Feldblyum T."/>
            <person name="Hsiao J."/>
            <person name="Zismann V."/>
            <person name="Iobst S."/>
            <person name="de Vazeille A.R."/>
            <person name="Buell C.R."/>
            <person name="Ying K."/>
            <person name="Li Y."/>
            <person name="Lu T."/>
            <person name="Huang Y."/>
            <person name="Zhao Q."/>
            <person name="Feng Q."/>
            <person name="Zhang L."/>
            <person name="Zhu J."/>
            <person name="Weng Q."/>
            <person name="Mu J."/>
            <person name="Lu Y."/>
            <person name="Fan D."/>
            <person name="Liu Y."/>
            <person name="Guan J."/>
            <person name="Zhang Y."/>
            <person name="Yu S."/>
            <person name="Liu X."/>
            <person name="Zhang Y."/>
            <person name="Hong G."/>
            <person name="Han B."/>
            <person name="Choisne N."/>
            <person name="Demange N."/>
            <person name="Orjeda G."/>
            <person name="Samain S."/>
            <person name="Cattolico L."/>
            <person name="Pelletier E."/>
            <person name="Couloux A."/>
            <person name="Segurens B."/>
            <person name="Wincker P."/>
            <person name="D'Hont A."/>
            <person name="Scarpelli C."/>
            <person name="Weissenbach J."/>
            <person name="Salanoubat M."/>
            <person name="Quetier F."/>
            <person name="Yu Y."/>
            <person name="Kim H.R."/>
            <person name="Rambo T."/>
            <person name="Currie J."/>
            <person name="Collura K."/>
            <person name="Luo M."/>
            <person name="Yang T."/>
            <person name="Ammiraju J.S.S."/>
            <person name="Engler F."/>
            <person name="Soderlund C."/>
            <person name="Wing R.A."/>
            <person name="Palmer L.E."/>
            <person name="de la Bastide M."/>
            <person name="Spiegel L."/>
            <person name="Nascimento L."/>
            <person name="Zutavern T."/>
            <person name="O'Shaughnessy A."/>
            <person name="Dike S."/>
            <person name="Dedhia N."/>
            <person name="Preston R."/>
            <person name="Balija V."/>
            <person name="McCombie W.R."/>
            <person name="Chow T."/>
            <person name="Chen H."/>
            <person name="Chung M."/>
            <person name="Chen C."/>
            <person name="Shaw J."/>
            <person name="Wu H."/>
            <person name="Hsiao K."/>
            <person name="Chao Y."/>
            <person name="Chu M."/>
            <person name="Cheng C."/>
            <person name="Hour A."/>
            <person name="Lee P."/>
            <person name="Lin S."/>
            <person name="Lin Y."/>
            <person name="Liou J."/>
            <person name="Liu S."/>
            <person name="Hsing Y."/>
            <person name="Raghuvanshi S."/>
            <person name="Mohanty A."/>
            <person name="Bharti A.K."/>
            <person name="Gaur A."/>
            <person name="Gupta V."/>
            <person name="Kumar D."/>
            <person name="Ravi V."/>
            <person name="Vij S."/>
            <person name="Kapur A."/>
            <person name="Khurana P."/>
            <person name="Khurana P."/>
            <person name="Khurana J.P."/>
            <person name="Tyagi A.K."/>
            <person name="Gaikwad K."/>
            <person name="Singh A."/>
            <person name="Dalal V."/>
            <person name="Srivastava S."/>
            <person name="Dixit A."/>
            <person name="Pal A.K."/>
            <person name="Ghazi I.A."/>
            <person name="Yadav M."/>
            <person name="Pandit A."/>
            <person name="Bhargava A."/>
            <person name="Sureshbabu K."/>
            <person name="Batra K."/>
            <person name="Sharma T.R."/>
            <person name="Mohapatra T."/>
            <person name="Singh N.K."/>
            <person name="Messing J."/>
            <person name="Nelson A.B."/>
            <person name="Fuks G."/>
            <person name="Kavchok S."/>
            <person name="Keizer G."/>
            <person name="Linton E."/>
            <person name="Llaca V."/>
            <person name="Song R."/>
            <person name="Tanyolac B."/>
            <person name="Young S."/>
            <person name="Ho-Il K."/>
            <person name="Hahn J.H."/>
            <person name="Sangsakoo G."/>
            <person name="Vanavichit A."/>
            <person name="de Mattos Luiz.A.T."/>
            <person name="Zimmer P.D."/>
            <person name="Malone G."/>
            <person name="Dellagostin O."/>
            <person name="de Oliveira A.C."/>
            <person name="Bevan M."/>
            <person name="Bancroft I."/>
            <person name="Minx P."/>
            <person name="Cordum H."/>
            <person name="Wilson R."/>
            <person name="Cheng Z."/>
            <person name="Jin W."/>
            <person name="Jiang J."/>
            <person name="Leong S.A."/>
            <person name="Iwama H."/>
            <person name="Gojobori T."/>
            <person name="Itoh T."/>
            <person name="Niimura Y."/>
            <person name="Fujii Y."/>
            <person name="Habara T."/>
            <person name="Sakai H."/>
            <person name="Sato Y."/>
            <person name="Wilson G."/>
            <person name="Kumar K."/>
            <person name="McCouch S."/>
            <person name="Juretic N."/>
            <person name="Hoen D."/>
            <person name="Wright S."/>
            <person name="Bruskiewich R."/>
            <person name="Bureau T."/>
            <person name="Miyao A."/>
            <person name="Hirochika H."/>
            <person name="Nishikawa T."/>
            <person name="Kadowaki K."/>
            <person name="Sugiura M."/>
            <person name="Burr B."/>
            <person name="Sasaki T."/>
        </authorList>
    </citation>
    <scope>NUCLEOTIDE SEQUENCE [LARGE SCALE GENOMIC DNA]</scope>
    <source>
        <strain evidence="3">cv. Nipponbare</strain>
    </source>
</reference>
<dbReference type="AlphaFoldDB" id="A0A0N7KFM6"/>
<evidence type="ECO:0000313" key="3">
    <source>
        <dbReference type="Proteomes" id="UP000059680"/>
    </source>
</evidence>
<dbReference type="STRING" id="39947.A0A0N7KFM6"/>
<accession>A0A0N7KFM6</accession>
<sequence>MVNLGFGVGLCLSLNRFQSNSTPRARHATTTAASHPLALAPSAMASRPVHPILVAFLALLLVGTCQARPAPGKAASSSLSSAAKGAVVDGITDIYNFGDSISDTGNFLALMEHTVAPPYVRRGHRQRHGAVLRRRVPHDRLPRQRPRAAAAQPVHRQRRRLLLRCQLSPSPAPPPSTRRPSRGSVLPRRAPTTPPLELDAQRELLVCERNYWR</sequence>
<name>A0A0N7KFM6_ORYSJ</name>
<dbReference type="PaxDb" id="39947-A0A0N7KFM6"/>
<feature type="region of interest" description="Disordered" evidence="1">
    <location>
        <begin position="166"/>
        <end position="197"/>
    </location>
</feature>
<dbReference type="Proteomes" id="UP000059680">
    <property type="component" value="Chromosome 2"/>
</dbReference>
<keyword evidence="3" id="KW-1185">Reference proteome</keyword>